<dbReference type="PROSITE" id="PS00211">
    <property type="entry name" value="ABC_TRANSPORTER_1"/>
    <property type="match status" value="1"/>
</dbReference>
<dbReference type="Pfam" id="PF00005">
    <property type="entry name" value="ABC_tran"/>
    <property type="match status" value="1"/>
</dbReference>
<comment type="caution">
    <text evidence="8">The sequence shown here is derived from an EMBL/GenBank/DDBJ whole genome shotgun (WGS) entry which is preliminary data.</text>
</comment>
<feature type="domain" description="ABC transporter" evidence="7">
    <location>
        <begin position="10"/>
        <end position="254"/>
    </location>
</feature>
<dbReference type="SMART" id="SM00382">
    <property type="entry name" value="AAA"/>
    <property type="match status" value="1"/>
</dbReference>
<dbReference type="NCBIfam" id="TIGR02315">
    <property type="entry name" value="ABC_phnC"/>
    <property type="match status" value="1"/>
</dbReference>
<dbReference type="SUPFAM" id="SSF52540">
    <property type="entry name" value="P-loop containing nucleoside triphosphate hydrolases"/>
    <property type="match status" value="1"/>
</dbReference>
<dbReference type="Proteomes" id="UP001589862">
    <property type="component" value="Unassembled WGS sequence"/>
</dbReference>
<keyword evidence="3" id="KW-0547">Nucleotide-binding</keyword>
<dbReference type="Gene3D" id="3.40.50.300">
    <property type="entry name" value="P-loop containing nucleotide triphosphate hydrolases"/>
    <property type="match status" value="1"/>
</dbReference>
<keyword evidence="5" id="KW-1278">Translocase</keyword>
<gene>
    <name evidence="8" type="primary">phnC</name>
    <name evidence="8" type="ORF">ACFFFR_05440</name>
</gene>
<evidence type="ECO:0000256" key="4">
    <source>
        <dbReference type="ARBA" id="ARBA00022840"/>
    </source>
</evidence>
<dbReference type="PANTHER" id="PTHR43166:SF6">
    <property type="entry name" value="PHOSPHONATES IMPORT ATP-BINDING PROTEIN PHNC"/>
    <property type="match status" value="1"/>
</dbReference>
<evidence type="ECO:0000259" key="7">
    <source>
        <dbReference type="PROSITE" id="PS50893"/>
    </source>
</evidence>
<evidence type="ECO:0000256" key="1">
    <source>
        <dbReference type="ARBA" id="ARBA00022448"/>
    </source>
</evidence>
<evidence type="ECO:0000256" key="3">
    <source>
        <dbReference type="ARBA" id="ARBA00022741"/>
    </source>
</evidence>
<accession>A0ABV6P9N7</accession>
<dbReference type="InterPro" id="IPR003593">
    <property type="entry name" value="AAA+_ATPase"/>
</dbReference>
<evidence type="ECO:0000313" key="8">
    <source>
        <dbReference type="EMBL" id="MFC0581824.1"/>
    </source>
</evidence>
<evidence type="ECO:0000256" key="2">
    <source>
        <dbReference type="ARBA" id="ARBA00022475"/>
    </source>
</evidence>
<dbReference type="InterPro" id="IPR017871">
    <property type="entry name" value="ABC_transporter-like_CS"/>
</dbReference>
<dbReference type="PANTHER" id="PTHR43166">
    <property type="entry name" value="AMINO ACID IMPORT ATP-BINDING PROTEIN"/>
    <property type="match status" value="1"/>
</dbReference>
<dbReference type="RefSeq" id="WP_377458524.1">
    <property type="nucleotide sequence ID" value="NZ_JBHLUB010000026.1"/>
</dbReference>
<keyword evidence="6" id="KW-0472">Membrane</keyword>
<evidence type="ECO:0000256" key="5">
    <source>
        <dbReference type="ARBA" id="ARBA00022967"/>
    </source>
</evidence>
<dbReference type="GO" id="GO:0005524">
    <property type="term" value="F:ATP binding"/>
    <property type="evidence" value="ECO:0007669"/>
    <property type="project" value="UniProtKB-KW"/>
</dbReference>
<dbReference type="CDD" id="cd03256">
    <property type="entry name" value="ABC_PhnC_transporter"/>
    <property type="match status" value="1"/>
</dbReference>
<keyword evidence="2" id="KW-1003">Cell membrane</keyword>
<evidence type="ECO:0000313" key="9">
    <source>
        <dbReference type="Proteomes" id="UP001589862"/>
    </source>
</evidence>
<reference evidence="8 9" key="1">
    <citation type="submission" date="2024-09" db="EMBL/GenBank/DDBJ databases">
        <authorList>
            <person name="Sun Q."/>
            <person name="Mori K."/>
        </authorList>
    </citation>
    <scope>NUCLEOTIDE SEQUENCE [LARGE SCALE GENOMIC DNA]</scope>
    <source>
        <strain evidence="8 9">NCAIM B.02604</strain>
    </source>
</reference>
<organism evidence="8 9">
    <name type="scientific">Micrococcoides hystricis</name>
    <dbReference type="NCBI Taxonomy" id="1572761"/>
    <lineage>
        <taxon>Bacteria</taxon>
        <taxon>Bacillati</taxon>
        <taxon>Actinomycetota</taxon>
        <taxon>Actinomycetes</taxon>
        <taxon>Micrococcales</taxon>
        <taxon>Micrococcaceae</taxon>
        <taxon>Micrococcoides</taxon>
    </lineage>
</organism>
<dbReference type="InterPro" id="IPR027417">
    <property type="entry name" value="P-loop_NTPase"/>
</dbReference>
<keyword evidence="4 8" id="KW-0067">ATP-binding</keyword>
<name>A0ABV6P9N7_9MICC</name>
<dbReference type="InterPro" id="IPR050086">
    <property type="entry name" value="MetN_ABC_transporter-like"/>
</dbReference>
<proteinExistence type="predicted"/>
<dbReference type="PROSITE" id="PS50893">
    <property type="entry name" value="ABC_TRANSPORTER_2"/>
    <property type="match status" value="1"/>
</dbReference>
<dbReference type="InterPro" id="IPR012693">
    <property type="entry name" value="ABC_transpr_PhnC"/>
</dbReference>
<keyword evidence="9" id="KW-1185">Reference proteome</keyword>
<dbReference type="InterPro" id="IPR003439">
    <property type="entry name" value="ABC_transporter-like_ATP-bd"/>
</dbReference>
<protein>
    <submittedName>
        <fullName evidence="8">Phosphonate ABC transporter ATP-binding protein</fullName>
    </submittedName>
</protein>
<evidence type="ECO:0000256" key="6">
    <source>
        <dbReference type="ARBA" id="ARBA00023136"/>
    </source>
</evidence>
<keyword evidence="1" id="KW-0813">Transport</keyword>
<sequence>MSRPTAETVIDVQGLTKDFGAHRALDKVSLTIDAGENVVLLGANGSGKSTLLKCLTRLVEPTEGTIHVNQVDVMKCSKTELARLRKHVGVVFQNINLIDQLSVLTNVIHGSLGRAPSIRNWYAATASAEIRAEAMDALARVDLAEIADRRASALSGGQRQRVAIARMLMQQPKIVLADEPVAALDPHAGREVMDLLWEICSEQNLTLVCTLHQLNLAREYGGRMVALREGKIDLDTHMDLVADEQLQDIYTIQTASVGRGSES</sequence>
<dbReference type="EMBL" id="JBHLUB010000026">
    <property type="protein sequence ID" value="MFC0581824.1"/>
    <property type="molecule type" value="Genomic_DNA"/>
</dbReference>